<dbReference type="GO" id="GO:0005634">
    <property type="term" value="C:nucleus"/>
    <property type="evidence" value="ECO:0007669"/>
    <property type="project" value="TreeGrafter"/>
</dbReference>
<dbReference type="Pfam" id="PF13413">
    <property type="entry name" value="HTH_25"/>
    <property type="match status" value="1"/>
</dbReference>
<dbReference type="GO" id="GO:0003677">
    <property type="term" value="F:DNA binding"/>
    <property type="evidence" value="ECO:0007669"/>
    <property type="project" value="UniProtKB-KW"/>
</dbReference>
<reference evidence="3" key="1">
    <citation type="journal article" date="2020" name="Nature">
        <title>Giant virus diversity and host interactions through global metagenomics.</title>
        <authorList>
            <person name="Schulz F."/>
            <person name="Roux S."/>
            <person name="Paez-Espino D."/>
            <person name="Jungbluth S."/>
            <person name="Walsh D.A."/>
            <person name="Denef V.J."/>
            <person name="McMahon K.D."/>
            <person name="Konstantinidis K.T."/>
            <person name="Eloe-Fadrosh E.A."/>
            <person name="Kyrpides N.C."/>
            <person name="Woyke T."/>
        </authorList>
    </citation>
    <scope>NUCLEOTIDE SEQUENCE</scope>
    <source>
        <strain evidence="3">GVMAG-M-3300023174-131</strain>
    </source>
</reference>
<dbReference type="SUPFAM" id="SSF47413">
    <property type="entry name" value="lambda repressor-like DNA-binding domains"/>
    <property type="match status" value="1"/>
</dbReference>
<name>A0A6C0DAI8_9ZZZZ</name>
<accession>A0A6C0DAI8</accession>
<evidence type="ECO:0000256" key="1">
    <source>
        <dbReference type="ARBA" id="ARBA00023125"/>
    </source>
</evidence>
<dbReference type="CDD" id="cd00093">
    <property type="entry name" value="HTH_XRE"/>
    <property type="match status" value="1"/>
</dbReference>
<dbReference type="EMBL" id="MN739567">
    <property type="protein sequence ID" value="QHT13412.1"/>
    <property type="molecule type" value="Genomic_DNA"/>
</dbReference>
<organism evidence="3">
    <name type="scientific">viral metagenome</name>
    <dbReference type="NCBI Taxonomy" id="1070528"/>
    <lineage>
        <taxon>unclassified sequences</taxon>
        <taxon>metagenomes</taxon>
        <taxon>organismal metagenomes</taxon>
    </lineage>
</organism>
<evidence type="ECO:0000313" key="3">
    <source>
        <dbReference type="EMBL" id="QHT13412.1"/>
    </source>
</evidence>
<feature type="domain" description="HTH cro/C1-type" evidence="2">
    <location>
        <begin position="56"/>
        <end position="105"/>
    </location>
</feature>
<evidence type="ECO:0000259" key="2">
    <source>
        <dbReference type="PROSITE" id="PS50943"/>
    </source>
</evidence>
<dbReference type="PANTHER" id="PTHR10245:SF15">
    <property type="entry name" value="ENDOTHELIAL DIFFERENTIATION-RELATED FACTOR 1"/>
    <property type="match status" value="1"/>
</dbReference>
<proteinExistence type="predicted"/>
<keyword evidence="1" id="KW-0238">DNA-binding</keyword>
<dbReference type="InterPro" id="IPR010982">
    <property type="entry name" value="Lambda_DNA-bd_dom_sf"/>
</dbReference>
<dbReference type="InterPro" id="IPR001387">
    <property type="entry name" value="Cro/C1-type_HTH"/>
</dbReference>
<dbReference type="PANTHER" id="PTHR10245">
    <property type="entry name" value="ENDOTHELIAL DIFFERENTIATION-RELATED FACTOR 1 MULTIPROTEIN BRIDGING FACTOR 1"/>
    <property type="match status" value="1"/>
</dbReference>
<dbReference type="Gene3D" id="1.10.260.40">
    <property type="entry name" value="lambda repressor-like DNA-binding domains"/>
    <property type="match status" value="1"/>
</dbReference>
<protein>
    <recommendedName>
        <fullName evidence="2">HTH cro/C1-type domain-containing protein</fullName>
    </recommendedName>
</protein>
<sequence>MEHQDWKPVVFTKPSVGVKQIVKRQLTTTQNPSVKLDENDEVIKIKKVPSEISKLLTTARVSKKLTRKQLANQLNLKEDVITAIETGTAIYDGNQIAKIKRHLGIV</sequence>
<dbReference type="PROSITE" id="PS50943">
    <property type="entry name" value="HTH_CROC1"/>
    <property type="match status" value="1"/>
</dbReference>
<dbReference type="AlphaFoldDB" id="A0A6C0DAI8"/>